<organism evidence="3 4">
    <name type="scientific">Brassica napus</name>
    <name type="common">Rape</name>
    <dbReference type="NCBI Taxonomy" id="3708"/>
    <lineage>
        <taxon>Eukaryota</taxon>
        <taxon>Viridiplantae</taxon>
        <taxon>Streptophyta</taxon>
        <taxon>Embryophyta</taxon>
        <taxon>Tracheophyta</taxon>
        <taxon>Spermatophyta</taxon>
        <taxon>Magnoliopsida</taxon>
        <taxon>eudicotyledons</taxon>
        <taxon>Gunneridae</taxon>
        <taxon>Pentapetalae</taxon>
        <taxon>rosids</taxon>
        <taxon>malvids</taxon>
        <taxon>Brassicales</taxon>
        <taxon>Brassicaceae</taxon>
        <taxon>Brassiceae</taxon>
        <taxon>Brassica</taxon>
    </lineage>
</organism>
<accession>A0A078HFQ3</accession>
<feature type="transmembrane region" description="Helical" evidence="1">
    <location>
        <begin position="68"/>
        <end position="97"/>
    </location>
</feature>
<gene>
    <name evidence="3" type="primary">BnaA06g10290D</name>
    <name evidence="2" type="ORF">DARMORV10_A06P11660.1</name>
    <name evidence="3" type="ORF">GSBRNA2T00062267001</name>
</gene>
<dbReference type="Proteomes" id="UP001295469">
    <property type="component" value="Chromosome A06"/>
</dbReference>
<dbReference type="PaxDb" id="3708-A0A078HFQ3"/>
<sequence length="103" mass="11602">MEGPLLTKGEQIVDTSVDGGSSSNAERTINITVTDNLSSQMMNEEDLCMFNRTIHAATYEGVWDLIEFVMGLVLIIASHNMWLYSLSPCFVLAYFLCQLRYKV</sequence>
<dbReference type="Gramene" id="CDY36576">
    <property type="protein sequence ID" value="CDY36576"/>
    <property type="gene ID" value="GSBRNA2T00062267001"/>
</dbReference>
<evidence type="ECO:0000256" key="1">
    <source>
        <dbReference type="SAM" id="Phobius"/>
    </source>
</evidence>
<dbReference type="AlphaFoldDB" id="A0A078HFQ3"/>
<dbReference type="Proteomes" id="UP000028999">
    <property type="component" value="Unassembled WGS sequence"/>
</dbReference>
<keyword evidence="1" id="KW-0812">Transmembrane</keyword>
<keyword evidence="4" id="KW-1185">Reference proteome</keyword>
<keyword evidence="1" id="KW-0472">Membrane</keyword>
<evidence type="ECO:0000313" key="3">
    <source>
        <dbReference type="EMBL" id="CDY36576.1"/>
    </source>
</evidence>
<name>A0A078HFQ3_BRANA</name>
<evidence type="ECO:0000313" key="2">
    <source>
        <dbReference type="EMBL" id="CAF2083349.1"/>
    </source>
</evidence>
<dbReference type="EMBL" id="LK032378">
    <property type="protein sequence ID" value="CDY36576.1"/>
    <property type="molecule type" value="Genomic_DNA"/>
</dbReference>
<reference evidence="3" key="2">
    <citation type="submission" date="2014-06" db="EMBL/GenBank/DDBJ databases">
        <authorList>
            <person name="Genoscope - CEA"/>
        </authorList>
    </citation>
    <scope>NUCLEOTIDE SEQUENCE</scope>
</reference>
<evidence type="ECO:0000313" key="4">
    <source>
        <dbReference type="Proteomes" id="UP000028999"/>
    </source>
</evidence>
<protein>
    <submittedName>
        <fullName evidence="2">(rape) hypothetical protein</fullName>
    </submittedName>
    <submittedName>
        <fullName evidence="3">BnaA06g10290D protein</fullName>
    </submittedName>
</protein>
<keyword evidence="1" id="KW-1133">Transmembrane helix</keyword>
<dbReference type="EMBL" id="HG994360">
    <property type="protein sequence ID" value="CAF2083349.1"/>
    <property type="molecule type" value="Genomic_DNA"/>
</dbReference>
<proteinExistence type="predicted"/>
<reference evidence="2" key="3">
    <citation type="submission" date="2021-01" db="EMBL/GenBank/DDBJ databases">
        <authorList>
            <consortium name="Genoscope - CEA"/>
            <person name="William W."/>
        </authorList>
    </citation>
    <scope>NUCLEOTIDE SEQUENCE</scope>
</reference>
<reference evidence="3 4" key="1">
    <citation type="journal article" date="2014" name="Science">
        <title>Plant genetics. Early allopolyploid evolution in the post-Neolithic Brassica napus oilseed genome.</title>
        <authorList>
            <person name="Chalhoub B."/>
            <person name="Denoeud F."/>
            <person name="Liu S."/>
            <person name="Parkin I.A."/>
            <person name="Tang H."/>
            <person name="Wang X."/>
            <person name="Chiquet J."/>
            <person name="Belcram H."/>
            <person name="Tong C."/>
            <person name="Samans B."/>
            <person name="Correa M."/>
            <person name="Da Silva C."/>
            <person name="Just J."/>
            <person name="Falentin C."/>
            <person name="Koh C.S."/>
            <person name="Le Clainche I."/>
            <person name="Bernard M."/>
            <person name="Bento P."/>
            <person name="Noel B."/>
            <person name="Labadie K."/>
            <person name="Alberti A."/>
            <person name="Charles M."/>
            <person name="Arnaud D."/>
            <person name="Guo H."/>
            <person name="Daviaud C."/>
            <person name="Alamery S."/>
            <person name="Jabbari K."/>
            <person name="Zhao M."/>
            <person name="Edger P.P."/>
            <person name="Chelaifa H."/>
            <person name="Tack D."/>
            <person name="Lassalle G."/>
            <person name="Mestiri I."/>
            <person name="Schnel N."/>
            <person name="Le Paslier M.C."/>
            <person name="Fan G."/>
            <person name="Renault V."/>
            <person name="Bayer P.E."/>
            <person name="Golicz A.A."/>
            <person name="Manoli S."/>
            <person name="Lee T.H."/>
            <person name="Thi V.H."/>
            <person name="Chalabi S."/>
            <person name="Hu Q."/>
            <person name="Fan C."/>
            <person name="Tollenaere R."/>
            <person name="Lu Y."/>
            <person name="Battail C."/>
            <person name="Shen J."/>
            <person name="Sidebottom C.H."/>
            <person name="Wang X."/>
            <person name="Canaguier A."/>
            <person name="Chauveau A."/>
            <person name="Berard A."/>
            <person name="Deniot G."/>
            <person name="Guan M."/>
            <person name="Liu Z."/>
            <person name="Sun F."/>
            <person name="Lim Y.P."/>
            <person name="Lyons E."/>
            <person name="Town C.D."/>
            <person name="Bancroft I."/>
            <person name="Wang X."/>
            <person name="Meng J."/>
            <person name="Ma J."/>
            <person name="Pires J.C."/>
            <person name="King G.J."/>
            <person name="Brunel D."/>
            <person name="Delourme R."/>
            <person name="Renard M."/>
            <person name="Aury J.M."/>
            <person name="Adams K.L."/>
            <person name="Batley J."/>
            <person name="Snowdon R.J."/>
            <person name="Tost J."/>
            <person name="Edwards D."/>
            <person name="Zhou Y."/>
            <person name="Hua W."/>
            <person name="Sharpe A.G."/>
            <person name="Paterson A.H."/>
            <person name="Guan C."/>
            <person name="Wincker P."/>
        </authorList>
    </citation>
    <scope>NUCLEOTIDE SEQUENCE [LARGE SCALE GENOMIC DNA]</scope>
    <source>
        <strain evidence="4">cv. Darmor-bzh</strain>
    </source>
</reference>